<dbReference type="Pfam" id="PF00881">
    <property type="entry name" value="Nitroreductase"/>
    <property type="match status" value="1"/>
</dbReference>
<gene>
    <name evidence="2" type="ORF">IX92_08750</name>
</gene>
<reference evidence="2 3" key="1">
    <citation type="submission" date="2014-10" db="EMBL/GenBank/DDBJ databases">
        <title>The Complete Genome Sequence for the Shellfish Pathogen Vibrio coralliilyticus RE98 Isolated from a Shellfish Hatchery.</title>
        <authorList>
            <person name="Richards G.P."/>
            <person name="Bono J.L."/>
            <person name="Watson M.A."/>
            <person name="Needleman D.S."/>
        </authorList>
    </citation>
    <scope>NUCLEOTIDE SEQUENCE [LARGE SCALE GENOMIC DNA]</scope>
    <source>
        <strain evidence="2 3">RE98</strain>
    </source>
</reference>
<evidence type="ECO:0000313" key="3">
    <source>
        <dbReference type="Proteomes" id="UP000030081"/>
    </source>
</evidence>
<dbReference type="InterPro" id="IPR020051">
    <property type="entry name" value="SagB-type_dehydrogenase"/>
</dbReference>
<protein>
    <submittedName>
        <fullName evidence="2">Nitroreductase</fullName>
    </submittedName>
</protein>
<dbReference type="CDD" id="cd02142">
    <property type="entry name" value="McbC_SagB-like_oxidoreductase"/>
    <property type="match status" value="1"/>
</dbReference>
<dbReference type="PANTHER" id="PTHR43745:SF2">
    <property type="entry name" value="NITROREDUCTASE MJ1384-RELATED"/>
    <property type="match status" value="1"/>
</dbReference>
<dbReference type="NCBIfam" id="TIGR03605">
    <property type="entry name" value="antibiot_sagB"/>
    <property type="match status" value="1"/>
</dbReference>
<dbReference type="InterPro" id="IPR052544">
    <property type="entry name" value="Bacteriocin_Proc_Enz"/>
</dbReference>
<dbReference type="EMBL" id="CP009617">
    <property type="protein sequence ID" value="AIW19137.1"/>
    <property type="molecule type" value="Genomic_DNA"/>
</dbReference>
<dbReference type="AlphaFoldDB" id="A0AAN0SBM1"/>
<accession>A0AAN0SBM1</accession>
<dbReference type="SUPFAM" id="SSF55469">
    <property type="entry name" value="FMN-dependent nitroreductase-like"/>
    <property type="match status" value="1"/>
</dbReference>
<dbReference type="Proteomes" id="UP000030081">
    <property type="component" value="Chromosome 1"/>
</dbReference>
<sequence>MPIIKQKNRFERKLTRSIPQWYIDTCLRSQFTNQESVNRFEAFYESASGQLFELPEALTLENDASPLLRLFSARNSHRSYSGSTLQLSELLFFHRSIFRTRSYPSAGGLYKLTPYYIVNRVEGLEPGVYHLPNHHESTPSRLYALTEHDESVDKTYSFDNLSDAAFILFLTAEHSAITEKYGDRGWRYAFLEAGHIGQNVSLLATERGWKHCCIGGGMEDALCQWLGTTIQHQAPLYSVAVGL</sequence>
<name>A0AAN0SBM1_9VIBR</name>
<feature type="domain" description="Nitroreductase" evidence="1">
    <location>
        <begin position="73"/>
        <end position="242"/>
    </location>
</feature>
<dbReference type="GO" id="GO:0016491">
    <property type="term" value="F:oxidoreductase activity"/>
    <property type="evidence" value="ECO:0007669"/>
    <property type="project" value="InterPro"/>
</dbReference>
<dbReference type="InterPro" id="IPR000415">
    <property type="entry name" value="Nitroreductase-like"/>
</dbReference>
<evidence type="ECO:0000259" key="1">
    <source>
        <dbReference type="Pfam" id="PF00881"/>
    </source>
</evidence>
<evidence type="ECO:0000313" key="2">
    <source>
        <dbReference type="EMBL" id="AIW19137.1"/>
    </source>
</evidence>
<dbReference type="Gene3D" id="3.40.109.10">
    <property type="entry name" value="NADH Oxidase"/>
    <property type="match status" value="1"/>
</dbReference>
<dbReference type="InterPro" id="IPR029479">
    <property type="entry name" value="Nitroreductase"/>
</dbReference>
<organism evidence="2 3">
    <name type="scientific">Vibrio coralliilyticus</name>
    <dbReference type="NCBI Taxonomy" id="190893"/>
    <lineage>
        <taxon>Bacteria</taxon>
        <taxon>Pseudomonadati</taxon>
        <taxon>Pseudomonadota</taxon>
        <taxon>Gammaproteobacteria</taxon>
        <taxon>Vibrionales</taxon>
        <taxon>Vibrionaceae</taxon>
        <taxon>Vibrio</taxon>
    </lineage>
</organism>
<keyword evidence="3" id="KW-1185">Reference proteome</keyword>
<proteinExistence type="predicted"/>
<dbReference type="KEGG" id="vcy:IX92_08750"/>
<dbReference type="PANTHER" id="PTHR43745">
    <property type="entry name" value="NITROREDUCTASE MJ1384-RELATED"/>
    <property type="match status" value="1"/>
</dbReference>